<proteinExistence type="predicted"/>
<dbReference type="Gene3D" id="1.10.10.10">
    <property type="entry name" value="Winged helix-like DNA-binding domain superfamily/Winged helix DNA-binding domain"/>
    <property type="match status" value="1"/>
</dbReference>
<dbReference type="RefSeq" id="WP_014905963.1">
    <property type="nucleotide sequence ID" value="NZ_AP024746.1"/>
</dbReference>
<dbReference type="PROSITE" id="PS51755">
    <property type="entry name" value="OMPR_PHOB"/>
    <property type="match status" value="1"/>
</dbReference>
<accession>A0A0E8D2Q5</accession>
<evidence type="ECO:0000256" key="1">
    <source>
        <dbReference type="ARBA" id="ARBA00023125"/>
    </source>
</evidence>
<dbReference type="EMBL" id="UFTT01000002">
    <property type="protein sequence ID" value="SUV66503.1"/>
    <property type="molecule type" value="Genomic_DNA"/>
</dbReference>
<dbReference type="SUPFAM" id="SSF46894">
    <property type="entry name" value="C-terminal effector domain of the bipartite response regulators"/>
    <property type="match status" value="1"/>
</dbReference>
<dbReference type="PROSITE" id="PS50005">
    <property type="entry name" value="TPR"/>
    <property type="match status" value="1"/>
</dbReference>
<gene>
    <name evidence="3" type="ORF">NCTC10911_03561</name>
</gene>
<dbReference type="InterPro" id="IPR036388">
    <property type="entry name" value="WH-like_DNA-bd_sf"/>
</dbReference>
<dbReference type="GO" id="GO:0000160">
    <property type="term" value="P:phosphorelay signal transduction system"/>
    <property type="evidence" value="ECO:0007669"/>
    <property type="project" value="InterPro"/>
</dbReference>
<keyword evidence="1" id="KW-0238">DNA-binding</keyword>
<dbReference type="InterPro" id="IPR011990">
    <property type="entry name" value="TPR-like_helical_dom_sf"/>
</dbReference>
<organism evidence="3 4">
    <name type="scientific">Bordetella pertussis</name>
    <dbReference type="NCBI Taxonomy" id="520"/>
    <lineage>
        <taxon>Bacteria</taxon>
        <taxon>Pseudomonadati</taxon>
        <taxon>Pseudomonadota</taxon>
        <taxon>Betaproteobacteria</taxon>
        <taxon>Burkholderiales</taxon>
        <taxon>Alcaligenaceae</taxon>
        <taxon>Bordetella</taxon>
    </lineage>
</organism>
<feature type="domain" description="OmpR/PhoB-type" evidence="2">
    <location>
        <begin position="3"/>
        <end position="103"/>
    </location>
</feature>
<dbReference type="SUPFAM" id="SSF48452">
    <property type="entry name" value="TPR-like"/>
    <property type="match status" value="1"/>
</dbReference>
<sequence>MSIPSVRYADLVFQPDLRAATRDDGAKLSLTRQERALILQLTERPHQLITRQQLLEGLGDLAGELSERNIDYLVNWLRKRLGDNARTPRFIATQYGEGYIWVADPIAVAPVSAFLLIGPVYGLGENEQAAAVVKRLGGHIGQALHGSRKVLCLPQWRFEPETASHIAHSLEISLWPEDGQLHMALVLKDGRSNTPIRPFRLTVPLAGENAELAAFAQSLADAIWAHAALPGGEPPNPTDRPLLLRLHDAAVLVTGDIESWRHNAQRLRAAHADNPDDPALAVLLALNRYTELIQGPLSPDTPPLTDVQWRGIEDDIEQLALGALAKARSEPMLLLGIAKVLCFIDRGYLKLAATLTEEAFEASTAFAAAFTMKALTLACQGEIDRAVDLYDRAIELAETGSQFHIYLLILKGSALLAADRRGEVAQMVAELSALDPASRGWVGLIFLSPKSKRTPPALAMIPKEAGRRMLTYLHRTTARQFERRHHQKNVLHGLAIHLARVHGADVIPSPLREYFPKRFADAS</sequence>
<reference evidence="3 4" key="1">
    <citation type="submission" date="2018-06" db="EMBL/GenBank/DDBJ databases">
        <authorList>
            <consortium name="Pathogen Informatics"/>
            <person name="Doyle S."/>
        </authorList>
    </citation>
    <scope>NUCLEOTIDE SEQUENCE [LARGE SCALE GENOMIC DNA]</scope>
    <source>
        <strain evidence="3 4">NCTC10911</strain>
    </source>
</reference>
<evidence type="ECO:0000313" key="4">
    <source>
        <dbReference type="Proteomes" id="UP000255014"/>
    </source>
</evidence>
<dbReference type="InterPro" id="IPR016032">
    <property type="entry name" value="Sig_transdc_resp-reg_C-effctor"/>
</dbReference>
<dbReference type="AlphaFoldDB" id="A0A0E8D2Q5"/>
<dbReference type="Proteomes" id="UP000255014">
    <property type="component" value="Unassembled WGS sequence"/>
</dbReference>
<dbReference type="InterPro" id="IPR019734">
    <property type="entry name" value="TPR_rpt"/>
</dbReference>
<dbReference type="Gene3D" id="1.25.40.10">
    <property type="entry name" value="Tetratricopeptide repeat domain"/>
    <property type="match status" value="1"/>
</dbReference>
<protein>
    <submittedName>
        <fullName evidence="3">Two-component response regulator VirG</fullName>
    </submittedName>
</protein>
<name>A0A0E8D2Q5_BORPT</name>
<dbReference type="CDD" id="cd00383">
    <property type="entry name" value="trans_reg_C"/>
    <property type="match status" value="1"/>
</dbReference>
<evidence type="ECO:0000313" key="3">
    <source>
        <dbReference type="EMBL" id="SUV66503.1"/>
    </source>
</evidence>
<dbReference type="Pfam" id="PF00486">
    <property type="entry name" value="Trans_reg_C"/>
    <property type="match status" value="1"/>
</dbReference>
<evidence type="ECO:0000259" key="2">
    <source>
        <dbReference type="PROSITE" id="PS51755"/>
    </source>
</evidence>
<dbReference type="InterPro" id="IPR001867">
    <property type="entry name" value="OmpR/PhoB-type_DNA-bd"/>
</dbReference>
<dbReference type="GO" id="GO:0006355">
    <property type="term" value="P:regulation of DNA-templated transcription"/>
    <property type="evidence" value="ECO:0007669"/>
    <property type="project" value="InterPro"/>
</dbReference>
<dbReference type="GO" id="GO:0003677">
    <property type="term" value="F:DNA binding"/>
    <property type="evidence" value="ECO:0007669"/>
    <property type="project" value="UniProtKB-UniRule"/>
</dbReference>
<dbReference type="SMART" id="SM00862">
    <property type="entry name" value="Trans_reg_C"/>
    <property type="match status" value="1"/>
</dbReference>